<feature type="compositionally biased region" description="Basic and acidic residues" evidence="1">
    <location>
        <begin position="238"/>
        <end position="248"/>
    </location>
</feature>
<organism evidence="2 3">
    <name type="scientific">Meloidogyne enterolobii</name>
    <name type="common">Root-knot nematode worm</name>
    <name type="synonym">Meloidogyne mayaguensis</name>
    <dbReference type="NCBI Taxonomy" id="390850"/>
    <lineage>
        <taxon>Eukaryota</taxon>
        <taxon>Metazoa</taxon>
        <taxon>Ecdysozoa</taxon>
        <taxon>Nematoda</taxon>
        <taxon>Chromadorea</taxon>
        <taxon>Rhabditida</taxon>
        <taxon>Tylenchina</taxon>
        <taxon>Tylenchomorpha</taxon>
        <taxon>Tylenchoidea</taxon>
        <taxon>Meloidogynidae</taxon>
        <taxon>Meloidogyninae</taxon>
        <taxon>Meloidogyne</taxon>
    </lineage>
</organism>
<evidence type="ECO:0000256" key="1">
    <source>
        <dbReference type="SAM" id="MobiDB-lite"/>
    </source>
</evidence>
<dbReference type="OrthoDB" id="5845916at2759"/>
<comment type="caution">
    <text evidence="2">The sequence shown here is derived from an EMBL/GenBank/DDBJ whole genome shotgun (WGS) entry which is preliminary data.</text>
</comment>
<dbReference type="GO" id="GO:0019442">
    <property type="term" value="P:L-tryptophan catabolic process to acetyl-CoA"/>
    <property type="evidence" value="ECO:0007669"/>
    <property type="project" value="TreeGrafter"/>
</dbReference>
<proteinExistence type="predicted"/>
<protein>
    <submittedName>
        <fullName evidence="2">Uncharacterized protein</fullName>
    </submittedName>
</protein>
<dbReference type="GO" id="GO:0019441">
    <property type="term" value="P:L-tryptophan catabolic process to kynurenine"/>
    <property type="evidence" value="ECO:0007669"/>
    <property type="project" value="InterPro"/>
</dbReference>
<dbReference type="SUPFAM" id="SSF140959">
    <property type="entry name" value="Indolic compounds 2,3-dioxygenase-like"/>
    <property type="match status" value="1"/>
</dbReference>
<feature type="region of interest" description="Disordered" evidence="1">
    <location>
        <begin position="229"/>
        <end position="256"/>
    </location>
</feature>
<dbReference type="EMBL" id="CAJEWN010000365">
    <property type="protein sequence ID" value="CAD2180240.1"/>
    <property type="molecule type" value="Genomic_DNA"/>
</dbReference>
<dbReference type="AlphaFoldDB" id="A0A6V7VZC0"/>
<dbReference type="PANTHER" id="PTHR10138">
    <property type="entry name" value="TRYPTOPHAN 2,3-DIOXYGENASE"/>
    <property type="match status" value="1"/>
</dbReference>
<dbReference type="InterPro" id="IPR004981">
    <property type="entry name" value="Trp_2_3_dOase"/>
</dbReference>
<evidence type="ECO:0000313" key="3">
    <source>
        <dbReference type="Proteomes" id="UP000580250"/>
    </source>
</evidence>
<reference evidence="2 3" key="1">
    <citation type="submission" date="2020-08" db="EMBL/GenBank/DDBJ databases">
        <authorList>
            <person name="Koutsovoulos G."/>
            <person name="Danchin GJ E."/>
        </authorList>
    </citation>
    <scope>NUCLEOTIDE SEQUENCE [LARGE SCALE GENOMIC DNA]</scope>
</reference>
<dbReference type="Pfam" id="PF03301">
    <property type="entry name" value="Trp_dioxygenase"/>
    <property type="match status" value="1"/>
</dbReference>
<sequence length="278" mass="32801">MTCPYLSGRTMINIHEDEAEINRINDETTRKQSEQLPSIASSVSDGVYKAAIFTDQITYNGYLQLDKLLDCQVMRSNDGKRIIPDEHLFIITHQTYELWFKQLIFDIDQIVDETKTLQIVSLLERTAKILKLLVDQILILETMSPLDFVEFRNFLTSASGFQSLQFRLLENKLGILNKNRVSYNYQHYKEVFVKNDQENDKIIQSEREPSLFILIDRWLSRTPGIYEEEFDEDTDEPSDSREDKESSNDHGNASMGKRKTFWDRYLEANFEKNFFWKF</sequence>
<name>A0A6V7VZC0_MELEN</name>
<dbReference type="Proteomes" id="UP000580250">
    <property type="component" value="Unassembled WGS sequence"/>
</dbReference>
<dbReference type="GO" id="GO:0046872">
    <property type="term" value="F:metal ion binding"/>
    <property type="evidence" value="ECO:0007669"/>
    <property type="project" value="InterPro"/>
</dbReference>
<evidence type="ECO:0000313" key="2">
    <source>
        <dbReference type="EMBL" id="CAD2180240.1"/>
    </source>
</evidence>
<accession>A0A6V7VZC0</accession>
<gene>
    <name evidence="2" type="ORF">MENT_LOCUS32303</name>
</gene>
<dbReference type="GO" id="GO:0004833">
    <property type="term" value="F:L-tryptophan 2,3-dioxygenase activity"/>
    <property type="evidence" value="ECO:0007669"/>
    <property type="project" value="InterPro"/>
</dbReference>
<dbReference type="Gene3D" id="1.20.58.480">
    <property type="match status" value="1"/>
</dbReference>
<dbReference type="GO" id="GO:0020037">
    <property type="term" value="F:heme binding"/>
    <property type="evidence" value="ECO:0007669"/>
    <property type="project" value="InterPro"/>
</dbReference>
<dbReference type="InterPro" id="IPR037217">
    <property type="entry name" value="Trp/Indoleamine_2_3_dOase-like"/>
</dbReference>
<dbReference type="PANTHER" id="PTHR10138:SF0">
    <property type="entry name" value="TRYPTOPHAN 2,3-DIOXYGENASE"/>
    <property type="match status" value="1"/>
</dbReference>